<dbReference type="InterPro" id="IPR011527">
    <property type="entry name" value="ABC1_TM_dom"/>
</dbReference>
<evidence type="ECO:0000256" key="8">
    <source>
        <dbReference type="ARBA" id="ARBA00022801"/>
    </source>
</evidence>
<keyword evidence="14" id="KW-0811">Translocation</keyword>
<sequence>MSVLPEISAPERKVPFQQRVMWTAIVLAIYLVSSQIPLYGIMSSDSSDPLFWMRVILASNRGTLMELGISPIVTSGMIIQLLASANLVQVDFSVREDRALYGGAQKLFALILSLGQATVYVLTGLYGPPSELGAGVCLLLILQLVVAGLIVILLDELLQKGYGLGSGISLFIATNICETIIWKAFSPTTVNTGRGPEFEGAIVALFHLLFTWNNKSRALKEAFYRERLPNVSNLVATLVVFLIVIYLQGFRIEIPIKSTKFRGQQGTFPVKLFYTSNMPIMLVSALTSNFFIISQMLATRFPSSLLVKLLGTWNPMEDSPQLHAVGGIAYYLSPPTSLGAVFRDPVHALIYIAFTLTFCAVFSKIWIEVSGSGPREVAKQLKDSQMVIVGHRDASMYKELKRIIPTAAAFGGALIGALSVVADLSGALGSGTGILLAVTIIYEYFVDIVSRRHEPAGAFDFPGLHGKMVDLTTPHTSTSSTFHATPSSAHWATSPSETDSSSPVPTFPISPPPSPPLTSRRLREPEHTPSQRWAQVPMASTSIRSALQQSARFTVPSTPEVSPAQHDVHHHPKATAEAFLRRIFVDWHTSGALLQAEDAGIELVCRGWTGAVVQKCDLSVAALNRLTQFVQFYARHYKGIQRVLRVLYMIMLIVGLVHMFMPRRKSRKMKEKEAADMKEVQSSGQTQDVPKKRVAIDALFYKRLWRLLRIVFPTWKCSQFGYLFGLSMSLLLRTLISLYVAELDGRIVSSLVRGDKKTFFLRVAAWMTIAVPAVLTNSFISFFVNSLALSIRSRLTELIQHKYLQNLTFYKLTNLDDRIRNADQLITVDVQKFSRAIALLYGNIFMPLIDTLVYNYRLSQTVGVELLSVTTLIIRATTQMVKVLTPPFGQYAATEQQLEGEYRFNHARLLENAEEVAFYRGQLNEKRQIDRSYFSLVKHINRIFHIRIGHGMMEEGVIKWLWGAIGLIICSGPVFLKIPNISGAAQGDSTMGSRTEVFVTNRRLLLSSSDAMGRIMQSYKEMSEISGYTSRLTELLEVMEDLDAGRTKKRLVSSSGQDAIDQKKDIFSRRGEVIQDTDEVTFDDVPIVSPNGDVLLEKLSFHIKRGQHLLVIGPNGCGKSSMFRILGGLWPVYGGKVLKPSNKDFTYIPQRPYLSLGTLRDQVIYPDTVSEMHAKGVSDEDLIEILKLLQIDNIVEREGGWDVMREWRDSLSGGDKQRIAMARLFYHKPKYAILDECTSAVTLEVERVMYDHATELGITMLTVSHRPSLWKYHSHVLQYDGQGGYVFTELDADRRLQLQEEKQQLEQKLLLLPKWQERLKHLRAIHEDMVRHGHSVASVSAAQKEVSAPAVEPLAPQPVGELSEEPSVASEQEAAPAIDFASMGAQTSE</sequence>
<evidence type="ECO:0000256" key="9">
    <source>
        <dbReference type="ARBA" id="ARBA00022824"/>
    </source>
</evidence>
<dbReference type="PROSITE" id="PS50893">
    <property type="entry name" value="ABC_TRANSPORTER_2"/>
    <property type="match status" value="1"/>
</dbReference>
<evidence type="ECO:0000256" key="15">
    <source>
        <dbReference type="ARBA" id="ARBA00023136"/>
    </source>
</evidence>
<dbReference type="GO" id="GO:0005324">
    <property type="term" value="F:long-chain fatty acid transmembrane transporter activity"/>
    <property type="evidence" value="ECO:0007669"/>
    <property type="project" value="TreeGrafter"/>
</dbReference>
<comment type="similarity">
    <text evidence="4">Belongs to the ABC transporter superfamily. ABCD family. Peroxisomal fatty acyl CoA transporter (TC 3.A.1.203) subfamily.</text>
</comment>
<dbReference type="Proteomes" id="UP001214415">
    <property type="component" value="Chromosome 2"/>
</dbReference>
<dbReference type="PROSITE" id="PS00211">
    <property type="entry name" value="ABC_TRANSPORTER_1"/>
    <property type="match status" value="1"/>
</dbReference>
<dbReference type="InterPro" id="IPR030659">
    <property type="entry name" value="SecY_CS"/>
</dbReference>
<evidence type="ECO:0000256" key="1">
    <source>
        <dbReference type="ARBA" id="ARBA00004275"/>
    </source>
</evidence>
<dbReference type="SUPFAM" id="SSF103491">
    <property type="entry name" value="Preprotein translocase SecY subunit"/>
    <property type="match status" value="1"/>
</dbReference>
<protein>
    <submittedName>
        <fullName evidence="20">ATP-binding cassette long-chain fatty acid transporter pxa2</fullName>
    </submittedName>
</protein>
<feature type="transmembrane region" description="Helical" evidence="18">
    <location>
        <begin position="62"/>
        <end position="87"/>
    </location>
</feature>
<evidence type="ECO:0000256" key="3">
    <source>
        <dbReference type="ARBA" id="ARBA00005751"/>
    </source>
</evidence>
<evidence type="ECO:0000256" key="12">
    <source>
        <dbReference type="ARBA" id="ARBA00022967"/>
    </source>
</evidence>
<evidence type="ECO:0000256" key="10">
    <source>
        <dbReference type="ARBA" id="ARBA00022840"/>
    </source>
</evidence>
<feature type="transmembrane region" description="Helical" evidence="18">
    <location>
        <begin position="272"/>
        <end position="293"/>
    </location>
</feature>
<dbReference type="GO" id="GO:0005789">
    <property type="term" value="C:endoplasmic reticulum membrane"/>
    <property type="evidence" value="ECO:0007669"/>
    <property type="project" value="UniProtKB-SubCell"/>
</dbReference>
<evidence type="ECO:0000256" key="7">
    <source>
        <dbReference type="ARBA" id="ARBA00022741"/>
    </source>
</evidence>
<dbReference type="Gene3D" id="1.20.1560.10">
    <property type="entry name" value="ABC transporter type 1, transmembrane domain"/>
    <property type="match status" value="1"/>
</dbReference>
<dbReference type="GO" id="GO:0005524">
    <property type="term" value="F:ATP binding"/>
    <property type="evidence" value="ECO:0007669"/>
    <property type="project" value="UniProtKB-KW"/>
</dbReference>
<evidence type="ECO:0000256" key="13">
    <source>
        <dbReference type="ARBA" id="ARBA00022989"/>
    </source>
</evidence>
<feature type="transmembrane region" description="Helical" evidence="18">
    <location>
        <begin position="234"/>
        <end position="252"/>
    </location>
</feature>
<dbReference type="Gene3D" id="1.10.3370.10">
    <property type="entry name" value="SecY subunit domain"/>
    <property type="match status" value="1"/>
</dbReference>
<dbReference type="InterPro" id="IPR050835">
    <property type="entry name" value="ABC_transporter_sub-D"/>
</dbReference>
<dbReference type="Pfam" id="PF10559">
    <property type="entry name" value="Plug_translocon"/>
    <property type="match status" value="1"/>
</dbReference>
<dbReference type="PANTHER" id="PTHR11384:SF69">
    <property type="entry name" value="PEROXISOMAL LONG-CHAIN FATTY ACID IMPORT PROTEIN 1"/>
    <property type="match status" value="1"/>
</dbReference>
<dbReference type="GO" id="GO:0015031">
    <property type="term" value="P:protein transport"/>
    <property type="evidence" value="ECO:0007669"/>
    <property type="project" value="UniProtKB-KW"/>
</dbReference>
<gene>
    <name evidence="20" type="primary">PXA2</name>
    <name evidence="20" type="ORF">MEQU1_000837</name>
</gene>
<keyword evidence="21" id="KW-1185">Reference proteome</keyword>
<feature type="domain" description="ABC transporter" evidence="19">
    <location>
        <begin position="1080"/>
        <end position="1306"/>
    </location>
</feature>
<dbReference type="Pfam" id="PF06472">
    <property type="entry name" value="ABC_membrane_2"/>
    <property type="match status" value="1"/>
</dbReference>
<dbReference type="CDD" id="cd03223">
    <property type="entry name" value="ABCD_peroxisomal_ALDP"/>
    <property type="match status" value="1"/>
</dbReference>
<dbReference type="InterPro" id="IPR036640">
    <property type="entry name" value="ABC1_TM_sf"/>
</dbReference>
<keyword evidence="10 20" id="KW-0067">ATP-binding</keyword>
<evidence type="ECO:0000256" key="2">
    <source>
        <dbReference type="ARBA" id="ARBA00004477"/>
    </source>
</evidence>
<evidence type="ECO:0000256" key="18">
    <source>
        <dbReference type="SAM" id="Phobius"/>
    </source>
</evidence>
<feature type="transmembrane region" description="Helical" evidence="18">
    <location>
        <begin position="348"/>
        <end position="367"/>
    </location>
</feature>
<dbReference type="PROSITE" id="PS00755">
    <property type="entry name" value="SECY_1"/>
    <property type="match status" value="1"/>
</dbReference>
<comment type="subcellular location">
    <subcellularLocation>
        <location evidence="2">Endoplasmic reticulum membrane</location>
        <topology evidence="2">Multi-pass membrane protein</topology>
    </subcellularLocation>
    <subcellularLocation>
        <location evidence="1">Peroxisome</location>
    </subcellularLocation>
</comment>
<keyword evidence="11" id="KW-0653">Protein transport</keyword>
<reference evidence="20" key="1">
    <citation type="submission" date="2023-03" db="EMBL/GenBank/DDBJ databases">
        <title>Mating type loci evolution in Malassezia.</title>
        <authorList>
            <person name="Coelho M.A."/>
        </authorList>
    </citation>
    <scope>NUCLEOTIDE SEQUENCE</scope>
    <source>
        <strain evidence="20">CBS 12830</strain>
    </source>
</reference>
<feature type="transmembrane region" description="Helical" evidence="18">
    <location>
        <begin position="427"/>
        <end position="445"/>
    </location>
</feature>
<dbReference type="InterPro" id="IPR017871">
    <property type="entry name" value="ABC_transporter-like_CS"/>
</dbReference>
<organism evidence="20 21">
    <name type="scientific">Malassezia equina</name>
    <dbReference type="NCBI Taxonomy" id="1381935"/>
    <lineage>
        <taxon>Eukaryota</taxon>
        <taxon>Fungi</taxon>
        <taxon>Dikarya</taxon>
        <taxon>Basidiomycota</taxon>
        <taxon>Ustilaginomycotina</taxon>
        <taxon>Malasseziomycetes</taxon>
        <taxon>Malasseziales</taxon>
        <taxon>Malasseziaceae</taxon>
        <taxon>Malassezia</taxon>
    </lineage>
</organism>
<dbReference type="EMBL" id="CP119901">
    <property type="protein sequence ID" value="WFD22175.1"/>
    <property type="molecule type" value="Genomic_DNA"/>
</dbReference>
<keyword evidence="15 18" id="KW-0472">Membrane</keyword>
<feature type="transmembrane region" description="Helical" evidence="18">
    <location>
        <begin position="132"/>
        <end position="154"/>
    </location>
</feature>
<evidence type="ECO:0000256" key="11">
    <source>
        <dbReference type="ARBA" id="ARBA00022927"/>
    </source>
</evidence>
<evidence type="ECO:0000256" key="16">
    <source>
        <dbReference type="ARBA" id="ARBA00023140"/>
    </source>
</evidence>
<feature type="compositionally biased region" description="Pro residues" evidence="17">
    <location>
        <begin position="505"/>
        <end position="516"/>
    </location>
</feature>
<keyword evidence="13 18" id="KW-1133">Transmembrane helix</keyword>
<evidence type="ECO:0000313" key="21">
    <source>
        <dbReference type="Proteomes" id="UP001214415"/>
    </source>
</evidence>
<feature type="transmembrane region" description="Helical" evidence="18">
    <location>
        <begin position="643"/>
        <end position="661"/>
    </location>
</feature>
<dbReference type="SMART" id="SM00382">
    <property type="entry name" value="AAA"/>
    <property type="match status" value="1"/>
</dbReference>
<dbReference type="GO" id="GO:0015910">
    <property type="term" value="P:long-chain fatty acid import into peroxisome"/>
    <property type="evidence" value="ECO:0007669"/>
    <property type="project" value="TreeGrafter"/>
</dbReference>
<name>A0AAF0ECT4_9BASI</name>
<evidence type="ECO:0000256" key="17">
    <source>
        <dbReference type="SAM" id="MobiDB-lite"/>
    </source>
</evidence>
<dbReference type="Gene3D" id="3.40.50.300">
    <property type="entry name" value="P-loop containing nucleotide triphosphate hydrolases"/>
    <property type="match status" value="1"/>
</dbReference>
<dbReference type="Pfam" id="PF00005">
    <property type="entry name" value="ABC_tran"/>
    <property type="match status" value="1"/>
</dbReference>
<dbReference type="GO" id="GO:0016887">
    <property type="term" value="F:ATP hydrolysis activity"/>
    <property type="evidence" value="ECO:0007669"/>
    <property type="project" value="InterPro"/>
</dbReference>
<evidence type="ECO:0000256" key="4">
    <source>
        <dbReference type="ARBA" id="ARBA00008575"/>
    </source>
</evidence>
<keyword evidence="5" id="KW-0813">Transport</keyword>
<dbReference type="GO" id="GO:0007031">
    <property type="term" value="P:peroxisome organization"/>
    <property type="evidence" value="ECO:0007669"/>
    <property type="project" value="TreeGrafter"/>
</dbReference>
<dbReference type="GO" id="GO:0140359">
    <property type="term" value="F:ABC-type transporter activity"/>
    <property type="evidence" value="ECO:0007669"/>
    <property type="project" value="InterPro"/>
</dbReference>
<feature type="region of interest" description="Disordered" evidence="17">
    <location>
        <begin position="475"/>
        <end position="537"/>
    </location>
</feature>
<feature type="transmembrane region" description="Helical" evidence="18">
    <location>
        <begin position="403"/>
        <end position="421"/>
    </location>
</feature>
<dbReference type="SUPFAM" id="SSF90123">
    <property type="entry name" value="ABC transporter transmembrane region"/>
    <property type="match status" value="1"/>
</dbReference>
<feature type="transmembrane region" description="Helical" evidence="18">
    <location>
        <begin position="107"/>
        <end position="126"/>
    </location>
</feature>
<dbReference type="NCBIfam" id="NF006341">
    <property type="entry name" value="PRK08568.1-5"/>
    <property type="match status" value="1"/>
</dbReference>
<keyword evidence="7" id="KW-0547">Nucleotide-binding</keyword>
<feature type="compositionally biased region" description="Low complexity" evidence="17">
    <location>
        <begin position="475"/>
        <end position="490"/>
    </location>
</feature>
<dbReference type="FunFam" id="1.10.3370.10:FF:000002">
    <property type="entry name" value="Transport Sec61 subunit alpha isoform 2"/>
    <property type="match status" value="1"/>
</dbReference>
<feature type="transmembrane region" description="Helical" evidence="18">
    <location>
        <begin position="20"/>
        <end position="42"/>
    </location>
</feature>
<keyword evidence="6 18" id="KW-0812">Transmembrane</keyword>
<evidence type="ECO:0000256" key="14">
    <source>
        <dbReference type="ARBA" id="ARBA00023010"/>
    </source>
</evidence>
<evidence type="ECO:0000256" key="5">
    <source>
        <dbReference type="ARBA" id="ARBA00022448"/>
    </source>
</evidence>
<evidence type="ECO:0000256" key="6">
    <source>
        <dbReference type="ARBA" id="ARBA00022692"/>
    </source>
</evidence>
<dbReference type="GO" id="GO:0005778">
    <property type="term" value="C:peroxisomal membrane"/>
    <property type="evidence" value="ECO:0007669"/>
    <property type="project" value="TreeGrafter"/>
</dbReference>
<dbReference type="PROSITE" id="PS00756">
    <property type="entry name" value="SECY_2"/>
    <property type="match status" value="1"/>
</dbReference>
<feature type="transmembrane region" description="Helical" evidence="18">
    <location>
        <begin position="760"/>
        <end position="784"/>
    </location>
</feature>
<evidence type="ECO:0000259" key="19">
    <source>
        <dbReference type="PROSITE" id="PS50893"/>
    </source>
</evidence>
<dbReference type="InterPro" id="IPR027417">
    <property type="entry name" value="P-loop_NTPase"/>
</dbReference>
<keyword evidence="8" id="KW-0378">Hydrolase</keyword>
<feature type="transmembrane region" description="Helical" evidence="18">
    <location>
        <begin position="720"/>
        <end position="740"/>
    </location>
</feature>
<accession>A0AAF0ECT4</accession>
<dbReference type="FunFam" id="3.40.50.300:FF:000800">
    <property type="entry name" value="ATP-binding cassette sub-family D member 1"/>
    <property type="match status" value="1"/>
</dbReference>
<dbReference type="InterPro" id="IPR019561">
    <property type="entry name" value="Translocon_Sec61/SecY_plug_dom"/>
</dbReference>
<comment type="similarity">
    <text evidence="3">Belongs to the SecY/SEC61-alpha family.</text>
</comment>
<keyword evidence="12" id="KW-1278">Translocase</keyword>
<dbReference type="GO" id="GO:0006635">
    <property type="term" value="P:fatty acid beta-oxidation"/>
    <property type="evidence" value="ECO:0007669"/>
    <property type="project" value="TreeGrafter"/>
</dbReference>
<dbReference type="InterPro" id="IPR003593">
    <property type="entry name" value="AAA+_ATPase"/>
</dbReference>
<dbReference type="SUPFAM" id="SSF52540">
    <property type="entry name" value="P-loop containing nucleoside triphosphate hydrolases"/>
    <property type="match status" value="1"/>
</dbReference>
<dbReference type="Pfam" id="PF00344">
    <property type="entry name" value="SecY"/>
    <property type="match status" value="1"/>
</dbReference>
<dbReference type="NCBIfam" id="TIGR00967">
    <property type="entry name" value="3a0501s007"/>
    <property type="match status" value="1"/>
</dbReference>
<dbReference type="InterPro" id="IPR023201">
    <property type="entry name" value="SecY_dom_sf"/>
</dbReference>
<dbReference type="PANTHER" id="PTHR11384">
    <property type="entry name" value="ATP-BINDING CASSETTE, SUB-FAMILY D MEMBER"/>
    <property type="match status" value="1"/>
</dbReference>
<dbReference type="InterPro" id="IPR003439">
    <property type="entry name" value="ABC_transporter-like_ATP-bd"/>
</dbReference>
<proteinExistence type="inferred from homology"/>
<keyword evidence="9" id="KW-0256">Endoplasmic reticulum</keyword>
<dbReference type="InterPro" id="IPR002208">
    <property type="entry name" value="SecY/SEC61-alpha"/>
</dbReference>
<evidence type="ECO:0000313" key="20">
    <source>
        <dbReference type="EMBL" id="WFD22175.1"/>
    </source>
</evidence>
<keyword evidence="16" id="KW-0576">Peroxisome</keyword>
<feature type="transmembrane region" description="Helical" evidence="18">
    <location>
        <begin position="161"/>
        <end position="182"/>
    </location>
</feature>
<dbReference type="GO" id="GO:0042760">
    <property type="term" value="P:very long-chain fatty acid catabolic process"/>
    <property type="evidence" value="ECO:0007669"/>
    <property type="project" value="TreeGrafter"/>
</dbReference>
<feature type="region of interest" description="Disordered" evidence="17">
    <location>
        <begin position="1341"/>
        <end position="1389"/>
    </location>
</feature>